<evidence type="ECO:0000256" key="4">
    <source>
        <dbReference type="SAM" id="MobiDB-lite"/>
    </source>
</evidence>
<dbReference type="InterPro" id="IPR000323">
    <property type="entry name" value="Cu2_ascorb_mOase_N"/>
</dbReference>
<evidence type="ECO:0000259" key="5">
    <source>
        <dbReference type="PROSITE" id="PS50836"/>
    </source>
</evidence>
<dbReference type="SUPFAM" id="SSF49742">
    <property type="entry name" value="PHM/PNGase F"/>
    <property type="match status" value="2"/>
</dbReference>
<evidence type="ECO:0000313" key="7">
    <source>
        <dbReference type="Proteomes" id="UP000256970"/>
    </source>
</evidence>
<dbReference type="Pfam" id="PF03351">
    <property type="entry name" value="DOMON"/>
    <property type="match status" value="1"/>
</dbReference>
<protein>
    <recommendedName>
        <fullName evidence="5">DOMON domain-containing protein</fullName>
    </recommendedName>
</protein>
<organism evidence="6 7">
    <name type="scientific">Tetradesmus obliquus</name>
    <name type="common">Green alga</name>
    <name type="synonym">Acutodesmus obliquus</name>
    <dbReference type="NCBI Taxonomy" id="3088"/>
    <lineage>
        <taxon>Eukaryota</taxon>
        <taxon>Viridiplantae</taxon>
        <taxon>Chlorophyta</taxon>
        <taxon>core chlorophytes</taxon>
        <taxon>Chlorophyceae</taxon>
        <taxon>CS clade</taxon>
        <taxon>Sphaeropleales</taxon>
        <taxon>Scenedesmaceae</taxon>
        <taxon>Tetradesmus</taxon>
    </lineage>
</organism>
<dbReference type="InterPro" id="IPR045266">
    <property type="entry name" value="DOH_DOMON"/>
</dbReference>
<proteinExistence type="inferred from homology"/>
<feature type="region of interest" description="Disordered" evidence="4">
    <location>
        <begin position="184"/>
        <end position="209"/>
    </location>
</feature>
<accession>A0A383W8T0</accession>
<evidence type="ECO:0000313" key="6">
    <source>
        <dbReference type="EMBL" id="SZX73096.1"/>
    </source>
</evidence>
<evidence type="ECO:0000256" key="2">
    <source>
        <dbReference type="ARBA" id="ARBA00023157"/>
    </source>
</evidence>
<dbReference type="Pfam" id="PF01082">
    <property type="entry name" value="Cu2_monooxygen"/>
    <property type="match status" value="1"/>
</dbReference>
<dbReference type="Proteomes" id="UP000256970">
    <property type="component" value="Unassembled WGS sequence"/>
</dbReference>
<keyword evidence="7" id="KW-1185">Reference proteome</keyword>
<dbReference type="InterPro" id="IPR000945">
    <property type="entry name" value="DBH-like"/>
</dbReference>
<evidence type="ECO:0000256" key="3">
    <source>
        <dbReference type="ARBA" id="ARBA00023180"/>
    </source>
</evidence>
<gene>
    <name evidence="6" type="ORF">BQ4739_LOCUS13213</name>
</gene>
<comment type="similarity">
    <text evidence="1">Belongs to the copper type II ascorbate-dependent monooxygenase family.</text>
</comment>
<reference evidence="6 7" key="1">
    <citation type="submission" date="2016-10" db="EMBL/GenBank/DDBJ databases">
        <authorList>
            <person name="Cai Z."/>
        </authorList>
    </citation>
    <scope>NUCLEOTIDE SEQUENCE [LARGE SCALE GENOMIC DNA]</scope>
</reference>
<dbReference type="PANTHER" id="PTHR10157">
    <property type="entry name" value="DOPAMINE BETA HYDROXYLASE RELATED"/>
    <property type="match status" value="1"/>
</dbReference>
<dbReference type="InterPro" id="IPR005018">
    <property type="entry name" value="DOMON_domain"/>
</dbReference>
<dbReference type="PROSITE" id="PS50836">
    <property type="entry name" value="DOMON"/>
    <property type="match status" value="1"/>
</dbReference>
<dbReference type="Gene3D" id="2.60.120.310">
    <property type="entry name" value="Copper type II, ascorbate-dependent monooxygenase, N-terminal domain"/>
    <property type="match status" value="1"/>
</dbReference>
<dbReference type="Pfam" id="PF03712">
    <property type="entry name" value="Cu2_monoox_C"/>
    <property type="match status" value="1"/>
</dbReference>
<feature type="domain" description="DOMON" evidence="5">
    <location>
        <begin position="29"/>
        <end position="148"/>
    </location>
</feature>
<dbReference type="InterPro" id="IPR014784">
    <property type="entry name" value="Cu2_ascorb_mOase-like_C"/>
</dbReference>
<name>A0A383W8T0_TETOB</name>
<dbReference type="InterPro" id="IPR024548">
    <property type="entry name" value="Cu2_monoox_C"/>
</dbReference>
<dbReference type="GO" id="GO:0005507">
    <property type="term" value="F:copper ion binding"/>
    <property type="evidence" value="ECO:0007669"/>
    <property type="project" value="InterPro"/>
</dbReference>
<keyword evidence="3" id="KW-0325">Glycoprotein</keyword>
<dbReference type="STRING" id="3088.A0A383W8T0"/>
<dbReference type="GO" id="GO:0004500">
    <property type="term" value="F:dopamine beta-monooxygenase activity"/>
    <property type="evidence" value="ECO:0007669"/>
    <property type="project" value="InterPro"/>
</dbReference>
<dbReference type="InterPro" id="IPR008977">
    <property type="entry name" value="PHM/PNGase_F_dom_sf"/>
</dbReference>
<dbReference type="Gene3D" id="2.60.120.230">
    <property type="match status" value="1"/>
</dbReference>
<dbReference type="InterPro" id="IPR036939">
    <property type="entry name" value="Cu2_ascorb_mOase_N_sf"/>
</dbReference>
<keyword evidence="2" id="KW-1015">Disulfide bond</keyword>
<dbReference type="AlphaFoldDB" id="A0A383W8T0"/>
<dbReference type="EMBL" id="FNXT01001184">
    <property type="protein sequence ID" value="SZX73096.1"/>
    <property type="molecule type" value="Genomic_DNA"/>
</dbReference>
<dbReference type="PANTHER" id="PTHR10157:SF23">
    <property type="entry name" value="MOXD1 HOMOLOG 1"/>
    <property type="match status" value="1"/>
</dbReference>
<sequence>MNVAGALSGCKELLAEDSRFAGCQELSTGESAVMWAANGSDAINIKYIMTDGADMGWMGLGLNVHGSMKGADMWVVHRQGQGWAVTDARAVAFAHPLADTSQDVVLRSMDYKDGIWSAVLSRKLKPCDLAGDYEIVPGQQFVMLWAHGMVATRNFAGVTYHGLNNRGSVDVALLTEQASPTHAAVAEDSAAAAAPSEETEQQQQQQQPPAAQIAAIVGNFMRGRENNNAAPICLSPRKYHIIGYESIWRSSMVHHSLTYACQPGSQFEADAKQLMAVNGTGPYDLDSHIKKCSQLYMVAPHRKAPPTTLPQEAGLPMGKGSFSIFLVEMHYYNPTAASGKSDPGSGLRLKFQPASVRGVDAGFLTVGQFDLNIPPGQPTYVARTATCTPGCTKRFTQNLTIIRQMVHGHYLSKTFRTGWVRNGVELKPLATMKLNDFNFQSWLPTDPNHSTLMPGDQLTLTCVYNSRGRTNVTKWGWGAREEMCFWFIMYYPAQPVAFCAQGFNDLLPMTVCTDTTKDITAMYEPYYVTNNLTQVLAIVSDAIKAGRAIMPDPIMKIDKPYNLAQGCSATKPL</sequence>
<dbReference type="CDD" id="cd09631">
    <property type="entry name" value="DOMON_DOH"/>
    <property type="match status" value="1"/>
</dbReference>
<dbReference type="Gene3D" id="2.60.40.1210">
    <property type="entry name" value="Cellobiose dehydrogenase, cytochrome domain"/>
    <property type="match status" value="1"/>
</dbReference>
<dbReference type="SUPFAM" id="SSF49344">
    <property type="entry name" value="CBD9-like"/>
    <property type="match status" value="1"/>
</dbReference>
<evidence type="ECO:0000256" key="1">
    <source>
        <dbReference type="ARBA" id="ARBA00010676"/>
    </source>
</evidence>